<keyword evidence="2" id="KW-0067">ATP-binding</keyword>
<name>A0A918DZA7_9GAMM</name>
<dbReference type="RefSeq" id="WP_229722091.1">
    <property type="nucleotide sequence ID" value="NZ_BMLT01000024.1"/>
</dbReference>
<dbReference type="EMBL" id="BMLT01000024">
    <property type="protein sequence ID" value="GGO89433.1"/>
    <property type="molecule type" value="Genomic_DNA"/>
</dbReference>
<accession>A0A918DZA7</accession>
<sequence>MAERILAAQATLDVGGERKLITALFADMAGSTALIQHLDPEDVRRLIDPVLGLMMEAVHHYEGYVAKSLGDGILALFGAPIAHEDHAHRALYAALRMQKSMSDFAARMATELGSPVRIRVGIHTGEVVVRAIRTEDLQTDYDPVGQTIHLASRLEGLASPGSVVISDRTRRLVEGYFELKAMGAIPVKGIDAPVSLFEVLGPETRCTRLQVAESRGLVRFVGRQAELDQLGGALQRARVGQGQVVAVVGEPGVGKSRLFYEFKHRCAQDCRVLETYSVSHGKAFAYLPLIELLKQYFEIAVQDDNLLRKQKVEVRVEALGTSLEDGLPYVLQLLGLDDASDSLMQMDLELGRRRTFDVLRRLLLAESRLQPLVMIFEDLQWLDSETVAFLDFLVAGIGDARLLLLVNYRPEYCDHWAARGGYSQLRLDALGKFESEALLKVLLGDDKSLAPLWPKVTELAEGNPFFLEELIQTLVEERVLGGGPGRYHLVRFVESLQIPTTVQGVLSARLDRLMPAAKAVLQSLAVIGREFSWSLVLRVLENAEEELRLLLFRLEQGGFIYERLSFPEVAYCFKHALTQEVAYGTLLKEQRRRMHERTAEAMESLFADRLEEHCTELAHHYRQSGNIEKAVHFLTRAGEKAARHCAVDEAAGHIASALELLERLPGSAERARKELSLRLLLGPVWMASRGYAAPEVERTYRRAAQLCQQVGKTPELFSALYGRYAYHLVRCELQSAHQLAEQLLALAEDSGDAEQRLEAQCLMGLALFFLGRLDAARHQLQQAVAAYDAGRHRGMAFFYGLDPGVLGLAYLSLVRELAGEPRVEAGPGAALGLAKRLAHPTSLAFALGLTAVRCQLRGDAPEVRNLSQAAMGLSAERGFSYWAAFGRVLYGWSLSQLDQPKEGIRQIQQGLEAYRATGARVLLSQFLGLLAHALLRSGQIDEALAAIAEAQAFSDRTGECFFQAEFHRLRGEALVARQAGQACDDDPLPVADRCFRRAIVIARRQGARLLMERALLSRARLQIRQGRTDGARHILKRICKTADNGADTADTLTARALLAQLDQDA</sequence>
<evidence type="ECO:0000313" key="4">
    <source>
        <dbReference type="EMBL" id="GGO89433.1"/>
    </source>
</evidence>
<gene>
    <name evidence="4" type="primary">cyaI3</name>
    <name evidence="4" type="ORF">GCM10011348_47180</name>
</gene>
<protein>
    <submittedName>
        <fullName evidence="4">Adenylate cyclase</fullName>
    </submittedName>
</protein>
<dbReference type="GO" id="GO:0035556">
    <property type="term" value="P:intracellular signal transduction"/>
    <property type="evidence" value="ECO:0007669"/>
    <property type="project" value="InterPro"/>
</dbReference>
<dbReference type="InterPro" id="IPR011990">
    <property type="entry name" value="TPR-like_helical_dom_sf"/>
</dbReference>
<dbReference type="PANTHER" id="PTHR16305:SF28">
    <property type="entry name" value="GUANYLATE CYCLASE DOMAIN-CONTAINING PROTEIN"/>
    <property type="match status" value="1"/>
</dbReference>
<evidence type="ECO:0000259" key="3">
    <source>
        <dbReference type="PROSITE" id="PS50125"/>
    </source>
</evidence>
<proteinExistence type="predicted"/>
<dbReference type="InterPro" id="IPR001054">
    <property type="entry name" value="A/G_cyclase"/>
</dbReference>
<dbReference type="InterPro" id="IPR041664">
    <property type="entry name" value="AAA_16"/>
</dbReference>
<reference evidence="4 5" key="1">
    <citation type="journal article" date="2014" name="Int. J. Syst. Evol. Microbiol.">
        <title>Complete genome sequence of Corynebacterium casei LMG S-19264T (=DSM 44701T), isolated from a smear-ripened cheese.</title>
        <authorList>
            <consortium name="US DOE Joint Genome Institute (JGI-PGF)"/>
            <person name="Walter F."/>
            <person name="Albersmeier A."/>
            <person name="Kalinowski J."/>
            <person name="Ruckert C."/>
        </authorList>
    </citation>
    <scope>NUCLEOTIDE SEQUENCE [LARGE SCALE GENOMIC DNA]</scope>
    <source>
        <strain evidence="4 5">CGMCC 1.7286</strain>
    </source>
</reference>
<feature type="domain" description="Guanylate cyclase" evidence="3">
    <location>
        <begin position="22"/>
        <end position="155"/>
    </location>
</feature>
<dbReference type="GO" id="GO:0004016">
    <property type="term" value="F:adenylate cyclase activity"/>
    <property type="evidence" value="ECO:0007669"/>
    <property type="project" value="TreeGrafter"/>
</dbReference>
<evidence type="ECO:0000313" key="5">
    <source>
        <dbReference type="Proteomes" id="UP000599578"/>
    </source>
</evidence>
<dbReference type="Gene3D" id="1.25.40.10">
    <property type="entry name" value="Tetratricopeptide repeat domain"/>
    <property type="match status" value="2"/>
</dbReference>
<dbReference type="Pfam" id="PF13191">
    <property type="entry name" value="AAA_16"/>
    <property type="match status" value="1"/>
</dbReference>
<dbReference type="SUPFAM" id="SSF48452">
    <property type="entry name" value="TPR-like"/>
    <property type="match status" value="2"/>
</dbReference>
<dbReference type="CDD" id="cd07302">
    <property type="entry name" value="CHD"/>
    <property type="match status" value="1"/>
</dbReference>
<dbReference type="SUPFAM" id="SSF55073">
    <property type="entry name" value="Nucleotide cyclase"/>
    <property type="match status" value="1"/>
</dbReference>
<dbReference type="InterPro" id="IPR029787">
    <property type="entry name" value="Nucleotide_cyclase"/>
</dbReference>
<keyword evidence="1" id="KW-0547">Nucleotide-binding</keyword>
<dbReference type="SUPFAM" id="SSF52540">
    <property type="entry name" value="P-loop containing nucleoside triphosphate hydrolases"/>
    <property type="match status" value="1"/>
</dbReference>
<dbReference type="AlphaFoldDB" id="A0A918DZA7"/>
<dbReference type="InterPro" id="IPR019734">
    <property type="entry name" value="TPR_rpt"/>
</dbReference>
<comment type="caution">
    <text evidence="4">The sequence shown here is derived from an EMBL/GenBank/DDBJ whole genome shotgun (WGS) entry which is preliminary data.</text>
</comment>
<dbReference type="GO" id="GO:0005524">
    <property type="term" value="F:ATP binding"/>
    <property type="evidence" value="ECO:0007669"/>
    <property type="project" value="UniProtKB-KW"/>
</dbReference>
<dbReference type="GO" id="GO:0009190">
    <property type="term" value="P:cyclic nucleotide biosynthetic process"/>
    <property type="evidence" value="ECO:0007669"/>
    <property type="project" value="InterPro"/>
</dbReference>
<dbReference type="Gene3D" id="3.40.50.300">
    <property type="entry name" value="P-loop containing nucleotide triphosphate hydrolases"/>
    <property type="match status" value="1"/>
</dbReference>
<dbReference type="SMART" id="SM00028">
    <property type="entry name" value="TPR"/>
    <property type="match status" value="4"/>
</dbReference>
<evidence type="ECO:0000256" key="1">
    <source>
        <dbReference type="ARBA" id="ARBA00022741"/>
    </source>
</evidence>
<evidence type="ECO:0000256" key="2">
    <source>
        <dbReference type="ARBA" id="ARBA00022840"/>
    </source>
</evidence>
<dbReference type="PANTHER" id="PTHR16305">
    <property type="entry name" value="TESTICULAR SOLUBLE ADENYLYL CYCLASE"/>
    <property type="match status" value="1"/>
</dbReference>
<keyword evidence="5" id="KW-1185">Reference proteome</keyword>
<dbReference type="InterPro" id="IPR027417">
    <property type="entry name" value="P-loop_NTPase"/>
</dbReference>
<dbReference type="Gene3D" id="3.30.70.1230">
    <property type="entry name" value="Nucleotide cyclase"/>
    <property type="match status" value="1"/>
</dbReference>
<dbReference type="SMART" id="SM00044">
    <property type="entry name" value="CYCc"/>
    <property type="match status" value="1"/>
</dbReference>
<dbReference type="Pfam" id="PF00211">
    <property type="entry name" value="Guanylate_cyc"/>
    <property type="match status" value="1"/>
</dbReference>
<dbReference type="GO" id="GO:0005737">
    <property type="term" value="C:cytoplasm"/>
    <property type="evidence" value="ECO:0007669"/>
    <property type="project" value="TreeGrafter"/>
</dbReference>
<dbReference type="PROSITE" id="PS50125">
    <property type="entry name" value="GUANYLATE_CYCLASE_2"/>
    <property type="match status" value="1"/>
</dbReference>
<dbReference type="Proteomes" id="UP000599578">
    <property type="component" value="Unassembled WGS sequence"/>
</dbReference>
<organism evidence="4 5">
    <name type="scientific">Marinobacterium nitratireducens</name>
    <dbReference type="NCBI Taxonomy" id="518897"/>
    <lineage>
        <taxon>Bacteria</taxon>
        <taxon>Pseudomonadati</taxon>
        <taxon>Pseudomonadota</taxon>
        <taxon>Gammaproteobacteria</taxon>
        <taxon>Oceanospirillales</taxon>
        <taxon>Oceanospirillaceae</taxon>
        <taxon>Marinobacterium</taxon>
    </lineage>
</organism>